<evidence type="ECO:0000256" key="3">
    <source>
        <dbReference type="ARBA" id="ARBA00022679"/>
    </source>
</evidence>
<keyword evidence="6" id="KW-0812">Transmembrane</keyword>
<dbReference type="RefSeq" id="WP_068209330.1">
    <property type="nucleotide sequence ID" value="NZ_CP013355.1"/>
</dbReference>
<dbReference type="Proteomes" id="UP000059672">
    <property type="component" value="Chromosome"/>
</dbReference>
<dbReference type="OrthoDB" id="9803035at2"/>
<dbReference type="PROSITE" id="PS51257">
    <property type="entry name" value="PROKAR_LIPOPROTEIN"/>
    <property type="match status" value="1"/>
</dbReference>
<evidence type="ECO:0000256" key="1">
    <source>
        <dbReference type="ARBA" id="ARBA00005189"/>
    </source>
</evidence>
<keyword evidence="6" id="KW-0472">Membrane</keyword>
<evidence type="ECO:0000259" key="7">
    <source>
        <dbReference type="SMART" id="SM00563"/>
    </source>
</evidence>
<dbReference type="Pfam" id="PF01553">
    <property type="entry name" value="Acyltransferase"/>
    <property type="match status" value="1"/>
</dbReference>
<dbReference type="CDD" id="cd07989">
    <property type="entry name" value="LPLAT_AGPAT-like"/>
    <property type="match status" value="1"/>
</dbReference>
<evidence type="ECO:0000256" key="4">
    <source>
        <dbReference type="ARBA" id="ARBA00023098"/>
    </source>
</evidence>
<dbReference type="PATRIC" id="fig|1622118.3.peg.1970"/>
<keyword evidence="9" id="KW-1185">Reference proteome</keyword>
<dbReference type="GO" id="GO:0003841">
    <property type="term" value="F:1-acylglycerol-3-phosphate O-acyltransferase activity"/>
    <property type="evidence" value="ECO:0007669"/>
    <property type="project" value="TreeGrafter"/>
</dbReference>
<comment type="pathway">
    <text evidence="1">Lipid metabolism.</text>
</comment>
<organism evidence="8 9">
    <name type="scientific">Lutibacter profundi</name>
    <dbReference type="NCBI Taxonomy" id="1622118"/>
    <lineage>
        <taxon>Bacteria</taxon>
        <taxon>Pseudomonadati</taxon>
        <taxon>Bacteroidota</taxon>
        <taxon>Flavobacteriia</taxon>
        <taxon>Flavobacteriales</taxon>
        <taxon>Flavobacteriaceae</taxon>
        <taxon>Lutibacter</taxon>
    </lineage>
</organism>
<reference evidence="9" key="1">
    <citation type="submission" date="2015-12" db="EMBL/GenBank/DDBJ databases">
        <title>Complete genome sequence of Lutibacter profundus strain LP1.</title>
        <authorList>
            <person name="Wissuwa J."/>
            <person name="Le Moine Bauer S."/>
            <person name="Stokke R."/>
            <person name="Dahle H."/>
            <person name="Steen I.H."/>
        </authorList>
    </citation>
    <scope>NUCLEOTIDE SEQUENCE [LARGE SCALE GENOMIC DNA]</scope>
    <source>
        <strain evidence="9">LP1</strain>
    </source>
</reference>
<evidence type="ECO:0000256" key="2">
    <source>
        <dbReference type="ARBA" id="ARBA00022516"/>
    </source>
</evidence>
<dbReference type="EMBL" id="CP013355">
    <property type="protein sequence ID" value="AMC11492.1"/>
    <property type="molecule type" value="Genomic_DNA"/>
</dbReference>
<dbReference type="PANTHER" id="PTHR10434:SF64">
    <property type="entry name" value="1-ACYL-SN-GLYCEROL-3-PHOSPHATE ACYLTRANSFERASE-RELATED"/>
    <property type="match status" value="1"/>
</dbReference>
<keyword evidence="2" id="KW-0444">Lipid biosynthesis</keyword>
<dbReference type="SUPFAM" id="SSF69593">
    <property type="entry name" value="Glycerol-3-phosphate (1)-acyltransferase"/>
    <property type="match status" value="1"/>
</dbReference>
<dbReference type="KEGG" id="lut:Lupro_09535"/>
<keyword evidence="4" id="KW-0443">Lipid metabolism</keyword>
<feature type="domain" description="Phospholipid/glycerol acyltransferase" evidence="7">
    <location>
        <begin position="76"/>
        <end position="195"/>
    </location>
</feature>
<evidence type="ECO:0000313" key="8">
    <source>
        <dbReference type="EMBL" id="AMC11492.1"/>
    </source>
</evidence>
<feature type="transmembrane region" description="Helical" evidence="6">
    <location>
        <begin position="6"/>
        <end position="30"/>
    </location>
</feature>
<protein>
    <submittedName>
        <fullName evidence="8">Glycerol acyltransferase</fullName>
    </submittedName>
</protein>
<evidence type="ECO:0000313" key="9">
    <source>
        <dbReference type="Proteomes" id="UP000059672"/>
    </source>
</evidence>
<dbReference type="AlphaFoldDB" id="A0A0X8G7I1"/>
<dbReference type="GO" id="GO:0006654">
    <property type="term" value="P:phosphatidic acid biosynthetic process"/>
    <property type="evidence" value="ECO:0007669"/>
    <property type="project" value="TreeGrafter"/>
</dbReference>
<evidence type="ECO:0000256" key="6">
    <source>
        <dbReference type="SAM" id="Phobius"/>
    </source>
</evidence>
<proteinExistence type="predicted"/>
<accession>A0A0X8G7I1</accession>
<name>A0A0X8G7I1_9FLAO</name>
<dbReference type="InterPro" id="IPR002123">
    <property type="entry name" value="Plipid/glycerol_acylTrfase"/>
</dbReference>
<keyword evidence="5 8" id="KW-0012">Acyltransferase</keyword>
<reference evidence="8 9" key="2">
    <citation type="journal article" date="2016" name="Int. J. Syst. Evol. Microbiol.">
        <title>Lutibacter profundi sp. nov., isolated from a deep-sea hydrothermal system on the Arctic Mid-Ocean Ridge and emended description of the genus Lutibacter.</title>
        <authorList>
            <person name="Le Moine Bauer S."/>
            <person name="Roalkvam I."/>
            <person name="Steen I.H."/>
            <person name="Dahle H."/>
        </authorList>
    </citation>
    <scope>NUCLEOTIDE SEQUENCE [LARGE SCALE GENOMIC DNA]</scope>
    <source>
        <strain evidence="8 9">LP1</strain>
    </source>
</reference>
<evidence type="ECO:0000256" key="5">
    <source>
        <dbReference type="ARBA" id="ARBA00023315"/>
    </source>
</evidence>
<keyword evidence="6" id="KW-1133">Transmembrane helix</keyword>
<dbReference type="STRING" id="1622118.Lupro_09535"/>
<dbReference type="PANTHER" id="PTHR10434">
    <property type="entry name" value="1-ACYL-SN-GLYCEROL-3-PHOSPHATE ACYLTRANSFERASE"/>
    <property type="match status" value="1"/>
</dbReference>
<keyword evidence="3 8" id="KW-0808">Transferase</keyword>
<feature type="transmembrane region" description="Helical" evidence="6">
    <location>
        <begin position="42"/>
        <end position="59"/>
    </location>
</feature>
<gene>
    <name evidence="8" type="ORF">Lupro_09535</name>
</gene>
<sequence length="243" mass="27874">MKTLLAYILSSIFYLFYGCLLLVFHVLQWIGFNIGKYRGHKMAVDLMNCTFTYLLYILGTRIRFINKYSIPKNVPLIVVSNHQSMHDISPLSCYLRKQHPKFISKIELGKGIPSVSYNLRHGGSVLIDRKDSRQSLTAIKEFGKYIEQNKYAAVIFPEGTRSKNGIPKRFSENGLKMLTKFVPSAYVVPVTVNNCWKLNTKGMFPLELGVKITFEFHEAIEAKSMKFEDLFQKVEATIKNSVI</sequence>
<dbReference type="SMART" id="SM00563">
    <property type="entry name" value="PlsC"/>
    <property type="match status" value="1"/>
</dbReference>